<dbReference type="OrthoDB" id="5120202at2"/>
<sequence length="197" mass="20477">MTTQTKWWIGVLAVGLGVAVAVPAVAVSTWVARTGVMGDPSSSTEEDDSEWLDIAAPDAPAVIVEAYPTYLTLPEGVSPNAAMEDVARIFDRMSAEAGGQARAQDGLVTQSYESFAYCAWIVEWLGAESAADDARLSTAVDWLSTPESFPAIAAADGGGVVDAILGFAQSARDGDRAGVEKGYQQGACTGRVDLPTS</sequence>
<dbReference type="AlphaFoldDB" id="A0A4Q2M8P2"/>
<evidence type="ECO:0000313" key="4">
    <source>
        <dbReference type="Proteomes" id="UP000581087"/>
    </source>
</evidence>
<organism evidence="2 3">
    <name type="scientific">Agromyces atrinae</name>
    <dbReference type="NCBI Taxonomy" id="592376"/>
    <lineage>
        <taxon>Bacteria</taxon>
        <taxon>Bacillati</taxon>
        <taxon>Actinomycetota</taxon>
        <taxon>Actinomycetes</taxon>
        <taxon>Micrococcales</taxon>
        <taxon>Microbacteriaceae</taxon>
        <taxon>Agromyces</taxon>
    </lineage>
</organism>
<comment type="caution">
    <text evidence="2">The sequence shown here is derived from an EMBL/GenBank/DDBJ whole genome shotgun (WGS) entry which is preliminary data.</text>
</comment>
<reference evidence="2 3" key="1">
    <citation type="submission" date="2019-01" db="EMBL/GenBank/DDBJ databases">
        <title>Agromyces.</title>
        <authorList>
            <person name="Li J."/>
        </authorList>
    </citation>
    <scope>NUCLEOTIDE SEQUENCE [LARGE SCALE GENOMIC DNA]</scope>
    <source>
        <strain evidence="2 3">DSM 23870</strain>
    </source>
</reference>
<dbReference type="RefSeq" id="WP_129176502.1">
    <property type="nucleotide sequence ID" value="NZ_JACCBI010000001.1"/>
</dbReference>
<accession>A0A4Q2M8P2</accession>
<dbReference type="Proteomes" id="UP000581087">
    <property type="component" value="Unassembled WGS sequence"/>
</dbReference>
<name>A0A4Q2M8P2_9MICO</name>
<protein>
    <submittedName>
        <fullName evidence="2">Uncharacterized protein</fullName>
    </submittedName>
</protein>
<evidence type="ECO:0000313" key="1">
    <source>
        <dbReference type="EMBL" id="NYD65648.1"/>
    </source>
</evidence>
<keyword evidence="3" id="KW-1185">Reference proteome</keyword>
<evidence type="ECO:0000313" key="3">
    <source>
        <dbReference type="Proteomes" id="UP000292686"/>
    </source>
</evidence>
<dbReference type="Proteomes" id="UP000292686">
    <property type="component" value="Unassembled WGS sequence"/>
</dbReference>
<dbReference type="EMBL" id="JACCBI010000001">
    <property type="protein sequence ID" value="NYD65648.1"/>
    <property type="molecule type" value="Genomic_DNA"/>
</dbReference>
<evidence type="ECO:0000313" key="2">
    <source>
        <dbReference type="EMBL" id="RXZ85450.1"/>
    </source>
</evidence>
<gene>
    <name evidence="1" type="ORF">BJ972_000167</name>
    <name evidence="2" type="ORF">ESP50_14670</name>
</gene>
<proteinExistence type="predicted"/>
<dbReference type="EMBL" id="SDPM01000009">
    <property type="protein sequence ID" value="RXZ85450.1"/>
    <property type="molecule type" value="Genomic_DNA"/>
</dbReference>
<reference evidence="1 4" key="2">
    <citation type="submission" date="2020-07" db="EMBL/GenBank/DDBJ databases">
        <title>Sequencing the genomes of 1000 actinobacteria strains.</title>
        <authorList>
            <person name="Klenk H.-P."/>
        </authorList>
    </citation>
    <scope>NUCLEOTIDE SEQUENCE [LARGE SCALE GENOMIC DNA]</scope>
    <source>
        <strain evidence="1 4">DSM 23870</strain>
    </source>
</reference>